<feature type="domain" description="N-acetyltransferase" evidence="1">
    <location>
        <begin position="15"/>
        <end position="170"/>
    </location>
</feature>
<evidence type="ECO:0000313" key="3">
    <source>
        <dbReference type="Proteomes" id="UP001500547"/>
    </source>
</evidence>
<dbReference type="PROSITE" id="PS51186">
    <property type="entry name" value="GNAT"/>
    <property type="match status" value="1"/>
</dbReference>
<name>A0ABP9QRJ0_9RHOO</name>
<gene>
    <name evidence="2" type="ORF">GCM10025770_22850</name>
</gene>
<dbReference type="RefSeq" id="WP_345533086.1">
    <property type="nucleotide sequence ID" value="NZ_BAABLD010000008.1"/>
</dbReference>
<reference evidence="3" key="1">
    <citation type="journal article" date="2019" name="Int. J. Syst. Evol. Microbiol.">
        <title>The Global Catalogue of Microorganisms (GCM) 10K type strain sequencing project: providing services to taxonomists for standard genome sequencing and annotation.</title>
        <authorList>
            <consortium name="The Broad Institute Genomics Platform"/>
            <consortium name="The Broad Institute Genome Sequencing Center for Infectious Disease"/>
            <person name="Wu L."/>
            <person name="Ma J."/>
        </authorList>
    </citation>
    <scope>NUCLEOTIDE SEQUENCE [LARGE SCALE GENOMIC DNA]</scope>
    <source>
        <strain evidence="3">JCM 18715</strain>
    </source>
</reference>
<accession>A0ABP9QRJ0</accession>
<dbReference type="Pfam" id="PF13302">
    <property type="entry name" value="Acetyltransf_3"/>
    <property type="match status" value="1"/>
</dbReference>
<dbReference type="SUPFAM" id="SSF55729">
    <property type="entry name" value="Acyl-CoA N-acyltransferases (Nat)"/>
    <property type="match status" value="1"/>
</dbReference>
<dbReference type="Gene3D" id="3.40.630.30">
    <property type="match status" value="1"/>
</dbReference>
<evidence type="ECO:0000313" key="2">
    <source>
        <dbReference type="EMBL" id="GAA5166173.1"/>
    </source>
</evidence>
<protein>
    <submittedName>
        <fullName evidence="2">GNAT family protein</fullName>
    </submittedName>
</protein>
<dbReference type="PANTHER" id="PTHR43610:SF1">
    <property type="entry name" value="N-ACETYLTRANSFERASE DOMAIN-CONTAINING PROTEIN"/>
    <property type="match status" value="1"/>
</dbReference>
<dbReference type="InterPro" id="IPR016181">
    <property type="entry name" value="Acyl_CoA_acyltransferase"/>
</dbReference>
<comment type="caution">
    <text evidence="2">The sequence shown here is derived from an EMBL/GenBank/DDBJ whole genome shotgun (WGS) entry which is preliminary data.</text>
</comment>
<dbReference type="InterPro" id="IPR000182">
    <property type="entry name" value="GNAT_dom"/>
</dbReference>
<sequence>MSTFDFRPWLEGAQLSLRPISEDDFEQLYAAAADPLIWAQHPDPQRHRREIFLANFFAGAISSPGALIVIDKLGGGIIGSSRYYDWNPDRREVAIGYTFLARSHWGGAANSEMKRLMLDHAFGHVDTVWLHIGSSNLRSRRAAEKIGARFSHEEVRTLAGLSVPYAFYRLDKPRA</sequence>
<keyword evidence="3" id="KW-1185">Reference proteome</keyword>
<proteinExistence type="predicted"/>
<dbReference type="Proteomes" id="UP001500547">
    <property type="component" value="Unassembled WGS sequence"/>
</dbReference>
<evidence type="ECO:0000259" key="1">
    <source>
        <dbReference type="PROSITE" id="PS51186"/>
    </source>
</evidence>
<dbReference type="PANTHER" id="PTHR43610">
    <property type="entry name" value="BLL6696 PROTEIN"/>
    <property type="match status" value="1"/>
</dbReference>
<organism evidence="2 3">
    <name type="scientific">Viridibacterium curvum</name>
    <dbReference type="NCBI Taxonomy" id="1101404"/>
    <lineage>
        <taxon>Bacteria</taxon>
        <taxon>Pseudomonadati</taxon>
        <taxon>Pseudomonadota</taxon>
        <taxon>Betaproteobacteria</taxon>
        <taxon>Rhodocyclales</taxon>
        <taxon>Rhodocyclaceae</taxon>
        <taxon>Viridibacterium</taxon>
    </lineage>
</organism>
<dbReference type="EMBL" id="BAABLD010000008">
    <property type="protein sequence ID" value="GAA5166173.1"/>
    <property type="molecule type" value="Genomic_DNA"/>
</dbReference>